<comment type="caution">
    <text evidence="2">The sequence shown here is derived from an EMBL/GenBank/DDBJ whole genome shotgun (WGS) entry which is preliminary data.</text>
</comment>
<accession>A0A7W7MUT9</accession>
<evidence type="ECO:0000313" key="3">
    <source>
        <dbReference type="Proteomes" id="UP000549343"/>
    </source>
</evidence>
<evidence type="ECO:0000313" key="2">
    <source>
        <dbReference type="EMBL" id="MBB4771893.1"/>
    </source>
</evidence>
<reference evidence="2 3" key="1">
    <citation type="submission" date="2020-08" db="EMBL/GenBank/DDBJ databases">
        <title>Sequencing the genomes of 1000 actinobacteria strains.</title>
        <authorList>
            <person name="Klenk H.-P."/>
        </authorList>
    </citation>
    <scope>NUCLEOTIDE SEQUENCE [LARGE SCALE GENOMIC DNA]</scope>
    <source>
        <strain evidence="2 3">DSM 44772</strain>
    </source>
</reference>
<dbReference type="SMART" id="SM00327">
    <property type="entry name" value="VWA"/>
    <property type="match status" value="1"/>
</dbReference>
<dbReference type="Gene3D" id="3.40.50.410">
    <property type="entry name" value="von Willebrand factor, type A domain"/>
    <property type="match status" value="1"/>
</dbReference>
<dbReference type="InterPro" id="IPR002035">
    <property type="entry name" value="VWF_A"/>
</dbReference>
<feature type="domain" description="VWFA" evidence="1">
    <location>
        <begin position="27"/>
        <end position="209"/>
    </location>
</feature>
<dbReference type="InterPro" id="IPR036465">
    <property type="entry name" value="vWFA_dom_sf"/>
</dbReference>
<gene>
    <name evidence="2" type="ORF">F4557_000311</name>
</gene>
<proteinExistence type="predicted"/>
<dbReference type="AlphaFoldDB" id="A0A7W7MUT9"/>
<organism evidence="2 3">
    <name type="scientific">Actinomadura livida</name>
    <dbReference type="NCBI Taxonomy" id="79909"/>
    <lineage>
        <taxon>Bacteria</taxon>
        <taxon>Bacillati</taxon>
        <taxon>Actinomycetota</taxon>
        <taxon>Actinomycetes</taxon>
        <taxon>Streptosporangiales</taxon>
        <taxon>Thermomonosporaceae</taxon>
        <taxon>Actinomadura</taxon>
    </lineage>
</organism>
<evidence type="ECO:0000259" key="1">
    <source>
        <dbReference type="SMART" id="SM00327"/>
    </source>
</evidence>
<dbReference type="RefSeq" id="WP_189241197.1">
    <property type="nucleotide sequence ID" value="NZ_BAAAHD010000001.1"/>
</dbReference>
<dbReference type="EMBL" id="JACHMV010000001">
    <property type="protein sequence ID" value="MBB4771893.1"/>
    <property type="molecule type" value="Genomic_DNA"/>
</dbReference>
<name>A0A7W7MUT9_9ACTN</name>
<protein>
    <recommendedName>
        <fullName evidence="1">VWFA domain-containing protein</fullName>
    </recommendedName>
</protein>
<sequence>MLWGLAVTAILAVVAGVVGFVVRSIPQYRTTFLIDASVTNQADFQEVRRSVVSAARNAGERDALALRRFGGECGNGGNTRSLVDSGMGNREKIGAAARALTAQGKPTLGSGLLAAIDDFSGRHPFRGSKGNRIIVVTGHGTDACSSDPAELGRTIKSRARAVGVDIDLRFVGYKVPDAGRTVLGKIAATTGNPTPDFPRNGTELAETLKKYTVPTSTDPSPIALPAQSVTTRPCTLEHEQRGWKKTPQPSTFQLPAQMKLPPGAAVYEVPHHPSRSGVSRFIGEAGKATCSGGPPAEVSEGHHISATVSKPFPEDGPDLQDLNDPDQMSSVRLVVEDPHASCYLFPKNKSREPGAASECGTVAAGIWLANREEIPTGDPRYKAVLSYDPGLGNHKRLPGTMEVVLAVERPGPYNPAILCIQPKNRASLCTAALTFHFMETMKDSLSKTTLESGAQQIARFVSKRS</sequence>
<dbReference type="Proteomes" id="UP000549343">
    <property type="component" value="Unassembled WGS sequence"/>
</dbReference>
<dbReference type="SUPFAM" id="SSF53300">
    <property type="entry name" value="vWA-like"/>
    <property type="match status" value="1"/>
</dbReference>